<dbReference type="InterPro" id="IPR046945">
    <property type="entry name" value="RHMD-like"/>
</dbReference>
<feature type="domain" description="Mandelate racemase/muconate lactonizing enzyme C-terminal" evidence="4">
    <location>
        <begin position="143"/>
        <end position="243"/>
    </location>
</feature>
<dbReference type="InterPro" id="IPR013341">
    <property type="entry name" value="Mandelate_racemase_N_dom"/>
</dbReference>
<evidence type="ECO:0000259" key="4">
    <source>
        <dbReference type="SMART" id="SM00922"/>
    </source>
</evidence>
<dbReference type="SFLD" id="SFLDG00179">
    <property type="entry name" value="mandelate_racemase"/>
    <property type="match status" value="1"/>
</dbReference>
<dbReference type="GO" id="GO:0000287">
    <property type="term" value="F:magnesium ion binding"/>
    <property type="evidence" value="ECO:0007669"/>
    <property type="project" value="TreeGrafter"/>
</dbReference>
<dbReference type="InterPro" id="IPR013342">
    <property type="entry name" value="Mandelate_racemase_C"/>
</dbReference>
<name>A0A381RWM4_9ZZZZ</name>
<reference evidence="5" key="1">
    <citation type="submission" date="2018-05" db="EMBL/GenBank/DDBJ databases">
        <authorList>
            <person name="Lanie J.A."/>
            <person name="Ng W.-L."/>
            <person name="Kazmierczak K.M."/>
            <person name="Andrzejewski T.M."/>
            <person name="Davidsen T.M."/>
            <person name="Wayne K.J."/>
            <person name="Tettelin H."/>
            <person name="Glass J.I."/>
            <person name="Rusch D."/>
            <person name="Podicherti R."/>
            <person name="Tsui H.-C.T."/>
            <person name="Winkler M.E."/>
        </authorList>
    </citation>
    <scope>NUCLEOTIDE SEQUENCE</scope>
</reference>
<dbReference type="GO" id="GO:0016052">
    <property type="term" value="P:carbohydrate catabolic process"/>
    <property type="evidence" value="ECO:0007669"/>
    <property type="project" value="TreeGrafter"/>
</dbReference>
<dbReference type="Gene3D" id="3.20.20.120">
    <property type="entry name" value="Enolase-like C-terminal domain"/>
    <property type="match status" value="1"/>
</dbReference>
<protein>
    <recommendedName>
        <fullName evidence="4">Mandelate racemase/muconate lactonizing enzyme C-terminal domain-containing protein</fullName>
    </recommendedName>
</protein>
<dbReference type="SUPFAM" id="SSF54826">
    <property type="entry name" value="Enolase N-terminal domain-like"/>
    <property type="match status" value="1"/>
</dbReference>
<dbReference type="InterPro" id="IPR036849">
    <property type="entry name" value="Enolase-like_C_sf"/>
</dbReference>
<feature type="non-terminal residue" evidence="5">
    <location>
        <position position="1"/>
    </location>
</feature>
<dbReference type="AlphaFoldDB" id="A0A381RWM4"/>
<dbReference type="SUPFAM" id="SSF51604">
    <property type="entry name" value="Enolase C-terminal domain-like"/>
    <property type="match status" value="1"/>
</dbReference>
<gene>
    <name evidence="5" type="ORF">METZ01_LOCUS47241</name>
</gene>
<comment type="cofactor">
    <cofactor evidence="1">
        <name>Mg(2+)</name>
        <dbReference type="ChEBI" id="CHEBI:18420"/>
    </cofactor>
</comment>
<dbReference type="PANTHER" id="PTHR13794:SF58">
    <property type="entry name" value="MITOCHONDRIAL ENOLASE SUPERFAMILY MEMBER 1"/>
    <property type="match status" value="1"/>
</dbReference>
<dbReference type="SFLD" id="SFLDS00001">
    <property type="entry name" value="Enolase"/>
    <property type="match status" value="1"/>
</dbReference>
<dbReference type="InterPro" id="IPR029017">
    <property type="entry name" value="Enolase-like_N"/>
</dbReference>
<keyword evidence="3" id="KW-0460">Magnesium</keyword>
<proteinExistence type="predicted"/>
<accession>A0A381RWM4</accession>
<dbReference type="Pfam" id="PF02746">
    <property type="entry name" value="MR_MLE_N"/>
    <property type="match status" value="1"/>
</dbReference>
<evidence type="ECO:0000256" key="2">
    <source>
        <dbReference type="ARBA" id="ARBA00022723"/>
    </source>
</evidence>
<dbReference type="EMBL" id="UINC01002230">
    <property type="protein sequence ID" value="SUZ94387.1"/>
    <property type="molecule type" value="Genomic_DNA"/>
</dbReference>
<keyword evidence="2" id="KW-0479">Metal-binding</keyword>
<evidence type="ECO:0000256" key="1">
    <source>
        <dbReference type="ARBA" id="ARBA00001946"/>
    </source>
</evidence>
<dbReference type="GO" id="GO:0016836">
    <property type="term" value="F:hydro-lyase activity"/>
    <property type="evidence" value="ECO:0007669"/>
    <property type="project" value="TreeGrafter"/>
</dbReference>
<dbReference type="CDD" id="cd03316">
    <property type="entry name" value="MR_like"/>
    <property type="match status" value="1"/>
</dbReference>
<dbReference type="SMART" id="SM00922">
    <property type="entry name" value="MR_MLE"/>
    <property type="match status" value="1"/>
</dbReference>
<evidence type="ECO:0000313" key="5">
    <source>
        <dbReference type="EMBL" id="SUZ94387.1"/>
    </source>
</evidence>
<dbReference type="Pfam" id="PF13378">
    <property type="entry name" value="MR_MLE_C"/>
    <property type="match status" value="1"/>
</dbReference>
<dbReference type="InterPro" id="IPR029065">
    <property type="entry name" value="Enolase_C-like"/>
</dbReference>
<sequence>VISDVFEWERPGIWNGGHFYGPGRLHKVTVKTDEGIDGFGWNGGTAAERPLNVFPPFVDYFRDLLIGRDPLETRKIAEDLGEKHIKILGPGGVNTQVLAAINIACWDIKGKALGKSVHELLGGSQDRIRTYIAGGYYAEGKGLKELQDEVLFNINEMNAGAVKIKIGDPNEGIRGDMLRVEAARKAAGDDVVLMVDANCALDLNQSLDFAYELDKFGVYWFEEPMPIHRYREHGVLKENSKVKIATGENGYHFSHFETLLDHQGADILNVDVAICPGYDIAKDITDLAKEKGVSIAPHGCQELQLPLAAGISHGEFLEYYPVAVDPLRAEMFMPRMVPDTDGYVTVPDRPGIGFELNMELLNRYKLP</sequence>
<dbReference type="Gene3D" id="3.30.390.10">
    <property type="entry name" value="Enolase-like, N-terminal domain"/>
    <property type="match status" value="1"/>
</dbReference>
<evidence type="ECO:0000256" key="3">
    <source>
        <dbReference type="ARBA" id="ARBA00022842"/>
    </source>
</evidence>
<dbReference type="PANTHER" id="PTHR13794">
    <property type="entry name" value="ENOLASE SUPERFAMILY, MANDELATE RACEMASE"/>
    <property type="match status" value="1"/>
</dbReference>
<organism evidence="5">
    <name type="scientific">marine metagenome</name>
    <dbReference type="NCBI Taxonomy" id="408172"/>
    <lineage>
        <taxon>unclassified sequences</taxon>
        <taxon>metagenomes</taxon>
        <taxon>ecological metagenomes</taxon>
    </lineage>
</organism>